<feature type="domain" description="Carrier" evidence="5">
    <location>
        <begin position="999"/>
        <end position="1074"/>
    </location>
</feature>
<comment type="cofactor">
    <cofactor evidence="1">
        <name>pantetheine 4'-phosphate</name>
        <dbReference type="ChEBI" id="CHEBI:47942"/>
    </cofactor>
</comment>
<dbReference type="SUPFAM" id="SSF53474">
    <property type="entry name" value="alpha/beta-Hydrolases"/>
    <property type="match status" value="1"/>
</dbReference>
<dbReference type="InterPro" id="IPR010071">
    <property type="entry name" value="AA_adenyl_dom"/>
</dbReference>
<dbReference type="PANTHER" id="PTHR45527">
    <property type="entry name" value="NONRIBOSOMAL PEPTIDE SYNTHETASE"/>
    <property type="match status" value="1"/>
</dbReference>
<dbReference type="Pfam" id="PF00975">
    <property type="entry name" value="Thioesterase"/>
    <property type="match status" value="1"/>
</dbReference>
<dbReference type="EMBL" id="CP046173">
    <property type="protein sequence ID" value="QIS18336.1"/>
    <property type="molecule type" value="Genomic_DNA"/>
</dbReference>
<dbReference type="Proteomes" id="UP000500953">
    <property type="component" value="Chromosome"/>
</dbReference>
<dbReference type="CDD" id="cd17651">
    <property type="entry name" value="A_NRPS_VisG_like"/>
    <property type="match status" value="1"/>
</dbReference>
<keyword evidence="2" id="KW-0596">Phosphopantetheine</keyword>
<dbReference type="Pfam" id="PF00668">
    <property type="entry name" value="Condensation"/>
    <property type="match status" value="1"/>
</dbReference>
<dbReference type="Pfam" id="PF00550">
    <property type="entry name" value="PP-binding"/>
    <property type="match status" value="1"/>
</dbReference>
<dbReference type="SUPFAM" id="SSF56801">
    <property type="entry name" value="Acetyl-CoA synthetase-like"/>
    <property type="match status" value="1"/>
</dbReference>
<reference evidence="6 7" key="1">
    <citation type="journal article" date="2019" name="ACS Chem. Biol.">
        <title>Identification and Mobilization of a Cryptic Antibiotic Biosynthesis Gene Locus from a Human-Pathogenic Nocardia Isolate.</title>
        <authorList>
            <person name="Herisse M."/>
            <person name="Ishida K."/>
            <person name="Porter J.L."/>
            <person name="Howden B."/>
            <person name="Hertweck C."/>
            <person name="Stinear T.P."/>
            <person name="Pidot S.J."/>
        </authorList>
    </citation>
    <scope>NUCLEOTIDE SEQUENCE [LARGE SCALE GENOMIC DNA]</scope>
    <source>
        <strain evidence="6 7">AUSMDU00012715</strain>
    </source>
</reference>
<dbReference type="GO" id="GO:0043041">
    <property type="term" value="P:amino acid activation for nonribosomal peptide biosynthetic process"/>
    <property type="evidence" value="ECO:0007669"/>
    <property type="project" value="TreeGrafter"/>
</dbReference>
<dbReference type="UniPathway" id="UPA00011"/>
<dbReference type="InterPro" id="IPR001031">
    <property type="entry name" value="Thioesterase"/>
</dbReference>
<proteinExistence type="predicted"/>
<evidence type="ECO:0000313" key="7">
    <source>
        <dbReference type="Proteomes" id="UP000500953"/>
    </source>
</evidence>
<dbReference type="PROSITE" id="PS50075">
    <property type="entry name" value="CARRIER"/>
    <property type="match status" value="1"/>
</dbReference>
<evidence type="ECO:0000313" key="6">
    <source>
        <dbReference type="EMBL" id="QIS18336.1"/>
    </source>
</evidence>
<dbReference type="InterPro" id="IPR045851">
    <property type="entry name" value="AMP-bd_C_sf"/>
</dbReference>
<dbReference type="InterPro" id="IPR000873">
    <property type="entry name" value="AMP-dep_synth/lig_dom"/>
</dbReference>
<feature type="region of interest" description="Disordered" evidence="4">
    <location>
        <begin position="1"/>
        <end position="34"/>
    </location>
</feature>
<dbReference type="GO" id="GO:0003824">
    <property type="term" value="F:catalytic activity"/>
    <property type="evidence" value="ECO:0007669"/>
    <property type="project" value="InterPro"/>
</dbReference>
<protein>
    <submittedName>
        <fullName evidence="6">Amino acid adenylation domain-containing protein</fullName>
    </submittedName>
</protein>
<dbReference type="GO" id="GO:0005737">
    <property type="term" value="C:cytoplasm"/>
    <property type="evidence" value="ECO:0007669"/>
    <property type="project" value="TreeGrafter"/>
</dbReference>
<dbReference type="InterPro" id="IPR001242">
    <property type="entry name" value="Condensation_dom"/>
</dbReference>
<sequence>MSKQWRSKMVDQKEIGQGGPAVVAVRPPGTPEPAGPFELVSKVDRPRLVGVQDAFPVSQQGLGLLVHSAQHPQSAAYHDVFRYTLELDWEDMAFRRAFDTLVERHPELRSSFALAGYSEPLQVIHGQATGGLEIVDLRALDDDTAEARVCEHIEERRFHQYDLERPPIFLCGVHVRESIVDIVFSFHRAILDGRIAAGLIVDLVRCYLLEQGENVAVQPPEHASLANHVRAERQALESTETADYWRRLLADTEMTHLDGFGSHEPPSEPEFVAYRADFPAGLTDLLEYTAAEHDLPVESLLLAAHCFTLHVFSGNETVVTGVATHGRLGLAGADLFPNTIPVRLDMSPGSWLDAARAMFRQEQASHPHRRYPLSAVRHDSRLQTAFRVIDLDALYTLQELPGVRLRNFEAWEETNLTLLINVITDPLGGRTYLRVDADGRTITQSQAELVGHTYVSILRRFVATPHDPVDFRFLAPDRSIAPRLEPLRDVINRFAEQVALRPDAAAVVFGDSTWSYADLDRLSRAIATNLLRAGAAQGCTIGVALDRSPELIATVLGVLRAGLVCVPLDVSYPEHRLAVIVDATQPFRVIAHAQHRHVAQDKSTVLTFEEVSTVGAEPVEPSSIEIDDLALILFTSGSTGRPKGVELTHRMWANYVQWQLRVPSGAPGMRTLQFAPLSFDMCFQEIFSTLCGGGSLCVVSEENRLDPVTLLRLLDRHQVERVLLPFVALQRLAEASNALGVVPSALRVIISSGEQLRITDDVRAFCAALPGVLLENQYGPTETHQVTYFSLTGDPAGFPSLPPIGRPLDGVEVQVLDASLNPVPGGATGEIFLGGDCLARGYHRAPELTEERFLPHPWRAGARLYRTGDLGRVLPTGDVVWLGRSDNQVKVRGFRIEPAEVELAVMRQAEHHPGLRGAAVVARKRDDVDVFLAAFLVGDQESVDLQDLARRLRAELLPHMVPSHLAWLDEMPFTPSGKRDDAALRAIPLEQWDFNERTAPRDEYEQTLVELFGEILGAPDLGIHDNFFAAGGTSLTAMRLVVTFEERYKVSIPVASLIETPTAEGLADRLRSQSAMLQFNPLVTLRAQGDKPPIFLVHPLGGHVLCYSKLARHLPQDQPVYALQAPGTDQGSVPLNTIPELAATYLEAIRRIQPEGPYRLGGWSFGGFVAYEMARQLRTVSQGMVDRLIVLDSFTIQRDRPVDVADDSLVTFFWELVWFERNLDAIEPLPEELSTMDEKLDHIAHRAMDLGALPSWTSRATVRRLFDLFRTNWRAMINYRPEPTDIDVHVLRASGALPRSLKPIYDTLGFIHGDPANGWRHWTTGLVNVVNVPGNHHLLMDEPHVIEIAKHMTGILDSPNRTDNER</sequence>
<evidence type="ECO:0000256" key="4">
    <source>
        <dbReference type="SAM" id="MobiDB-lite"/>
    </source>
</evidence>
<evidence type="ECO:0000256" key="3">
    <source>
        <dbReference type="ARBA" id="ARBA00022553"/>
    </source>
</evidence>
<dbReference type="InterPro" id="IPR023213">
    <property type="entry name" value="CAT-like_dom_sf"/>
</dbReference>
<dbReference type="Gene3D" id="3.40.50.12780">
    <property type="entry name" value="N-terminal domain of ligase-like"/>
    <property type="match status" value="1"/>
</dbReference>
<dbReference type="GO" id="GO:0044550">
    <property type="term" value="P:secondary metabolite biosynthetic process"/>
    <property type="evidence" value="ECO:0007669"/>
    <property type="project" value="TreeGrafter"/>
</dbReference>
<dbReference type="GO" id="GO:0008610">
    <property type="term" value="P:lipid biosynthetic process"/>
    <property type="evidence" value="ECO:0007669"/>
    <property type="project" value="UniProtKB-ARBA"/>
</dbReference>
<dbReference type="InterPro" id="IPR020806">
    <property type="entry name" value="PKS_PP-bd"/>
</dbReference>
<name>A0A6G9YZD4_9NOCA</name>
<dbReference type="InterPro" id="IPR020802">
    <property type="entry name" value="TesA-like"/>
</dbReference>
<evidence type="ECO:0000256" key="1">
    <source>
        <dbReference type="ARBA" id="ARBA00001957"/>
    </source>
</evidence>
<evidence type="ECO:0000259" key="5">
    <source>
        <dbReference type="PROSITE" id="PS50075"/>
    </source>
</evidence>
<dbReference type="NCBIfam" id="TIGR01733">
    <property type="entry name" value="AA-adenyl-dom"/>
    <property type="match status" value="1"/>
</dbReference>
<dbReference type="Gene3D" id="3.30.300.30">
    <property type="match status" value="1"/>
</dbReference>
<dbReference type="InterPro" id="IPR036736">
    <property type="entry name" value="ACP-like_sf"/>
</dbReference>
<dbReference type="SMART" id="SM00823">
    <property type="entry name" value="PKS_PP"/>
    <property type="match status" value="1"/>
</dbReference>
<accession>A0A6G9YZD4</accession>
<evidence type="ECO:0000256" key="2">
    <source>
        <dbReference type="ARBA" id="ARBA00022450"/>
    </source>
</evidence>
<dbReference type="PROSITE" id="PS00455">
    <property type="entry name" value="AMP_BINDING"/>
    <property type="match status" value="1"/>
</dbReference>
<dbReference type="InterPro" id="IPR020845">
    <property type="entry name" value="AMP-binding_CS"/>
</dbReference>
<dbReference type="Pfam" id="PF00501">
    <property type="entry name" value="AMP-binding"/>
    <property type="match status" value="1"/>
</dbReference>
<dbReference type="PANTHER" id="PTHR45527:SF1">
    <property type="entry name" value="FATTY ACID SYNTHASE"/>
    <property type="match status" value="1"/>
</dbReference>
<dbReference type="Pfam" id="PF13193">
    <property type="entry name" value="AMP-binding_C"/>
    <property type="match status" value="1"/>
</dbReference>
<dbReference type="InterPro" id="IPR042099">
    <property type="entry name" value="ANL_N_sf"/>
</dbReference>
<gene>
    <name evidence="6" type="ORF">F6W96_08610</name>
</gene>
<dbReference type="InterPro" id="IPR025110">
    <property type="entry name" value="AMP-bd_C"/>
</dbReference>
<dbReference type="GO" id="GO:0031177">
    <property type="term" value="F:phosphopantetheine binding"/>
    <property type="evidence" value="ECO:0007669"/>
    <property type="project" value="InterPro"/>
</dbReference>
<dbReference type="Gene3D" id="3.30.559.30">
    <property type="entry name" value="Nonribosomal peptide synthetase, condensation domain"/>
    <property type="match status" value="1"/>
</dbReference>
<dbReference type="InterPro" id="IPR009081">
    <property type="entry name" value="PP-bd_ACP"/>
</dbReference>
<keyword evidence="3" id="KW-0597">Phosphoprotein</keyword>
<dbReference type="SMART" id="SM00824">
    <property type="entry name" value="PKS_TE"/>
    <property type="match status" value="1"/>
</dbReference>
<organism evidence="6 7">
    <name type="scientific">Nocardia terpenica</name>
    <dbReference type="NCBI Taxonomy" id="455432"/>
    <lineage>
        <taxon>Bacteria</taxon>
        <taxon>Bacillati</taxon>
        <taxon>Actinomycetota</taxon>
        <taxon>Actinomycetes</taxon>
        <taxon>Mycobacteriales</taxon>
        <taxon>Nocardiaceae</taxon>
        <taxon>Nocardia</taxon>
    </lineage>
</organism>
<dbReference type="SUPFAM" id="SSF52777">
    <property type="entry name" value="CoA-dependent acyltransferases"/>
    <property type="match status" value="2"/>
</dbReference>
<dbReference type="Gene3D" id="3.40.50.1820">
    <property type="entry name" value="alpha/beta hydrolase"/>
    <property type="match status" value="1"/>
</dbReference>
<dbReference type="SUPFAM" id="SSF47336">
    <property type="entry name" value="ACP-like"/>
    <property type="match status" value="1"/>
</dbReference>
<dbReference type="Gene3D" id="3.30.559.10">
    <property type="entry name" value="Chloramphenicol acetyltransferase-like domain"/>
    <property type="match status" value="1"/>
</dbReference>
<dbReference type="InterPro" id="IPR029058">
    <property type="entry name" value="AB_hydrolase_fold"/>
</dbReference>
<dbReference type="Gene3D" id="1.10.1200.10">
    <property type="entry name" value="ACP-like"/>
    <property type="match status" value="1"/>
</dbReference>